<feature type="transmembrane region" description="Helical" evidence="1">
    <location>
        <begin position="85"/>
        <end position="100"/>
    </location>
</feature>
<gene>
    <name evidence="3" type="ORF">ACFQ2J_06965</name>
</gene>
<feature type="transmembrane region" description="Helical" evidence="1">
    <location>
        <begin position="107"/>
        <end position="125"/>
    </location>
</feature>
<dbReference type="Pfam" id="PF18917">
    <property type="entry name" value="LiaI-LiaF-like_TM1"/>
    <property type="match status" value="1"/>
</dbReference>
<feature type="transmembrane region" description="Helical" evidence="1">
    <location>
        <begin position="131"/>
        <end position="156"/>
    </location>
</feature>
<evidence type="ECO:0000313" key="4">
    <source>
        <dbReference type="Proteomes" id="UP001596990"/>
    </source>
</evidence>
<evidence type="ECO:0000313" key="3">
    <source>
        <dbReference type="EMBL" id="MFD1018937.1"/>
    </source>
</evidence>
<dbReference type="EMBL" id="JBHTKL010000001">
    <property type="protein sequence ID" value="MFD1018937.1"/>
    <property type="molecule type" value="Genomic_DNA"/>
</dbReference>
<feature type="transmembrane region" description="Helical" evidence="1">
    <location>
        <begin position="7"/>
        <end position="26"/>
    </location>
</feature>
<proteinExistence type="predicted"/>
<accession>A0ABW3KYH7</accession>
<keyword evidence="1" id="KW-0812">Transmembrane</keyword>
<dbReference type="InterPro" id="IPR043726">
    <property type="entry name" value="LiaI-LiaF-like_TM1"/>
</dbReference>
<organism evidence="3 4">
    <name type="scientific">Thalassobacillus hwangdonensis</name>
    <dbReference type="NCBI Taxonomy" id="546108"/>
    <lineage>
        <taxon>Bacteria</taxon>
        <taxon>Bacillati</taxon>
        <taxon>Bacillota</taxon>
        <taxon>Bacilli</taxon>
        <taxon>Bacillales</taxon>
        <taxon>Bacillaceae</taxon>
        <taxon>Thalassobacillus</taxon>
    </lineage>
</organism>
<dbReference type="RefSeq" id="WP_386057814.1">
    <property type="nucleotide sequence ID" value="NZ_JBHTKL010000001.1"/>
</dbReference>
<evidence type="ECO:0000259" key="2">
    <source>
        <dbReference type="Pfam" id="PF18917"/>
    </source>
</evidence>
<keyword evidence="4" id="KW-1185">Reference proteome</keyword>
<dbReference type="Proteomes" id="UP001596990">
    <property type="component" value="Unassembled WGS sequence"/>
</dbReference>
<keyword evidence="1" id="KW-1133">Transmembrane helix</keyword>
<feature type="transmembrane region" description="Helical" evidence="1">
    <location>
        <begin position="59"/>
        <end position="79"/>
    </location>
</feature>
<keyword evidence="1" id="KW-0472">Membrane</keyword>
<comment type="caution">
    <text evidence="3">The sequence shown here is derived from an EMBL/GenBank/DDBJ whole genome shotgun (WGS) entry which is preliminary data.</text>
</comment>
<evidence type="ECO:0000256" key="1">
    <source>
        <dbReference type="SAM" id="Phobius"/>
    </source>
</evidence>
<reference evidence="4" key="1">
    <citation type="journal article" date="2019" name="Int. J. Syst. Evol. Microbiol.">
        <title>The Global Catalogue of Microorganisms (GCM) 10K type strain sequencing project: providing services to taxonomists for standard genome sequencing and annotation.</title>
        <authorList>
            <consortium name="The Broad Institute Genomics Platform"/>
            <consortium name="The Broad Institute Genome Sequencing Center for Infectious Disease"/>
            <person name="Wu L."/>
            <person name="Ma J."/>
        </authorList>
    </citation>
    <scope>NUCLEOTIDE SEQUENCE [LARGE SCALE GENOMIC DNA]</scope>
    <source>
        <strain evidence="4">CCUG 56607</strain>
    </source>
</reference>
<feature type="transmembrane region" description="Helical" evidence="1">
    <location>
        <begin position="32"/>
        <end position="52"/>
    </location>
</feature>
<sequence>MKKQNSFLGFVLIGIGAYFLLRQLHIPLLTDFYSWPTLLMVIGVAFLLHSYIAKEYQNIFTGALLLGLGIHFHASVRFVIWPDHWGMYLIIIGIAFLLRYQKTRNGLFPGLILGGLGIFAIFSSTNPGWFYWIHQLFAIIEKFWPLVLIVIGFYFLKKKN</sequence>
<protein>
    <submittedName>
        <fullName evidence="3">LiaI-LiaF-like domain-containing protein</fullName>
    </submittedName>
</protein>
<feature type="domain" description="LiaI-LiaF-like transmembrane region" evidence="2">
    <location>
        <begin position="7"/>
        <end position="47"/>
    </location>
</feature>
<name>A0ABW3KYH7_9BACI</name>